<keyword evidence="2" id="KW-1185">Reference proteome</keyword>
<dbReference type="KEGG" id="tsph:KIH39_02655"/>
<dbReference type="EMBL" id="CP074694">
    <property type="protein sequence ID" value="QVL32839.1"/>
    <property type="molecule type" value="Genomic_DNA"/>
</dbReference>
<proteinExistence type="predicted"/>
<evidence type="ECO:0000313" key="2">
    <source>
        <dbReference type="Proteomes" id="UP000676194"/>
    </source>
</evidence>
<organism evidence="1 2">
    <name type="scientific">Telmatocola sphagniphila</name>
    <dbReference type="NCBI Taxonomy" id="1123043"/>
    <lineage>
        <taxon>Bacteria</taxon>
        <taxon>Pseudomonadati</taxon>
        <taxon>Planctomycetota</taxon>
        <taxon>Planctomycetia</taxon>
        <taxon>Gemmatales</taxon>
        <taxon>Gemmataceae</taxon>
    </lineage>
</organism>
<dbReference type="AlphaFoldDB" id="A0A8E6ETT7"/>
<gene>
    <name evidence="1" type="ORF">KIH39_02655</name>
</gene>
<reference evidence="1" key="1">
    <citation type="submission" date="2021-05" db="EMBL/GenBank/DDBJ databases">
        <title>Complete genome sequence of the cellulolytic planctomycete Telmatocola sphagniphila SP2T and characterization of the first cellulase from planctomycetes.</title>
        <authorList>
            <person name="Rakitin A.L."/>
            <person name="Beletsky A.V."/>
            <person name="Naumoff D.G."/>
            <person name="Kulichevskaya I.S."/>
            <person name="Mardanov A.V."/>
            <person name="Ravin N.V."/>
            <person name="Dedysh S.N."/>
        </authorList>
    </citation>
    <scope>NUCLEOTIDE SEQUENCE</scope>
    <source>
        <strain evidence="1">SP2T</strain>
    </source>
</reference>
<sequence>MKTTVLWIGILNLFLLPTLSRAAEKPMVRLQTESIEQIHGKIFESYQTATALFPFLGMMNQVGRPSPQGESPDETWSSIFFKKKFSSKLLPGVDLKKPLCLFSNLEASILNGDFSKCEAVAAIPCNNELEFRTLLKKYEIGCTPSENGLNNLSVPNLPVPAFLRFQKGYAWISLISSKPIETSALGELVKLIDPNQKDLLALQLNVTRIPKELKKFASDQIVSHLSEIPAPMSPPEEAVHKKLVPLAKKIQNQLLMESNEVNLKLDLDSKLLQFIVNLALDGQAKTELSKDIAAYKTPENSFGSLSKTELTYGTFLRMPLFAPEIRDLGVELLAQADQFLKADNALPEGTALTSQFLKCLQSSVKKGNLDLAYIISAPNKDNQFTALAALHLEEADTLLPLATKLIGVLPEDLKKLFKMDATKVQGLSVNSFKLKDVLNEADFDGIKGPFLTSVFGKDMDIKFAFAKDALYVAIGPDAEQKIAEAIQAKPLAMPVIDVGANGKHTIEFLKALSKNQMPAAMYGAFGNQEKFNMLSVKTKGGERLEIEVRTGLVAYFVMAFSTFRAQQFQAVPAAPVLAPPQN</sequence>
<dbReference type="RefSeq" id="WP_213497729.1">
    <property type="nucleotide sequence ID" value="NZ_CP074694.1"/>
</dbReference>
<evidence type="ECO:0000313" key="1">
    <source>
        <dbReference type="EMBL" id="QVL32839.1"/>
    </source>
</evidence>
<protein>
    <submittedName>
        <fullName evidence="1">Uncharacterized protein</fullName>
    </submittedName>
</protein>
<dbReference type="Proteomes" id="UP000676194">
    <property type="component" value="Chromosome"/>
</dbReference>
<name>A0A8E6ETT7_9BACT</name>
<accession>A0A8E6ETT7</accession>